<sequence length="300" mass="31802">MLYRAGALAPHPGSICRYKACCQPFVAGVSYPKSAPELVRARITAALAGKHEFLVASTHPDSFLALGGSRSLSSRAKRQCRAFRRIQCEVVGMAHCPGDDAGTWLVLAILQGTAEGDFKGVKTPYMELIARKSWREQQQQQQQQQPGFMEAAAPDRGDEAAAAAAAAAAAGGDDRWMFYKQTNQLPQDGDGDALLALLQQHVPELLTDAEGNGAEGAAAGQAGVMGRQVLFNWVTPCFRVSSSSSSSSSNGGGWYVDLLTPAVERLGAGAAAGSSSSSAQQQLLLLPPGVFRMDDYLEQR</sequence>
<organism evidence="2 3">
    <name type="scientific">Tetradesmus obliquus</name>
    <name type="common">Green alga</name>
    <name type="synonym">Acutodesmus obliquus</name>
    <dbReference type="NCBI Taxonomy" id="3088"/>
    <lineage>
        <taxon>Eukaryota</taxon>
        <taxon>Viridiplantae</taxon>
        <taxon>Chlorophyta</taxon>
        <taxon>core chlorophytes</taxon>
        <taxon>Chlorophyceae</taxon>
        <taxon>CS clade</taxon>
        <taxon>Sphaeropleales</taxon>
        <taxon>Scenedesmaceae</taxon>
        <taxon>Tetradesmus</taxon>
    </lineage>
</organism>
<keyword evidence="3" id="KW-1185">Reference proteome</keyword>
<dbReference type="Gene3D" id="3.10.450.50">
    <property type="match status" value="1"/>
</dbReference>
<name>A0ABY8UAP4_TETOB</name>
<evidence type="ECO:0000256" key="1">
    <source>
        <dbReference type="SAM" id="MobiDB-lite"/>
    </source>
</evidence>
<dbReference type="Proteomes" id="UP001244341">
    <property type="component" value="Chromosome 9b"/>
</dbReference>
<feature type="region of interest" description="Disordered" evidence="1">
    <location>
        <begin position="134"/>
        <end position="165"/>
    </location>
</feature>
<protein>
    <submittedName>
        <fullName evidence="2">Uncharacterized protein</fullName>
    </submittedName>
</protein>
<evidence type="ECO:0000313" key="2">
    <source>
        <dbReference type="EMBL" id="WIA18534.1"/>
    </source>
</evidence>
<dbReference type="EMBL" id="CP126216">
    <property type="protein sequence ID" value="WIA18534.1"/>
    <property type="molecule type" value="Genomic_DNA"/>
</dbReference>
<reference evidence="2 3" key="1">
    <citation type="submission" date="2023-05" db="EMBL/GenBank/DDBJ databases">
        <title>A 100% complete, gapless, phased diploid assembly of the Scenedesmus obliquus UTEX 3031 genome.</title>
        <authorList>
            <person name="Biondi T.C."/>
            <person name="Hanschen E.R."/>
            <person name="Kwon T."/>
            <person name="Eng W."/>
            <person name="Kruse C.P.S."/>
            <person name="Koehler S.I."/>
            <person name="Kunde Y."/>
            <person name="Gleasner C.D."/>
            <person name="You Mak K.T."/>
            <person name="Polle J."/>
            <person name="Hovde B.T."/>
            <person name="Starkenburg S.R."/>
        </authorList>
    </citation>
    <scope>NUCLEOTIDE SEQUENCE [LARGE SCALE GENOMIC DNA]</scope>
    <source>
        <strain evidence="2 3">DOE0152z</strain>
    </source>
</reference>
<gene>
    <name evidence="2" type="ORF">OEZ85_009980</name>
</gene>
<proteinExistence type="predicted"/>
<evidence type="ECO:0000313" key="3">
    <source>
        <dbReference type="Proteomes" id="UP001244341"/>
    </source>
</evidence>
<accession>A0ABY8UAP4</accession>